<sequence>MNKFISAIICLQIRHSNYGSIMFRARQFHKAKQHFAGCFQQMWTDPLACTELSFSLDELRAQCKGPSPASGLTTRNYHEASKNHKCQRFLA</sequence>
<evidence type="ECO:0000313" key="1">
    <source>
        <dbReference type="EMBL" id="PNS93431.1"/>
    </source>
</evidence>
<proteinExistence type="predicted"/>
<dbReference type="Proteomes" id="UP000006729">
    <property type="component" value="Chromosome 18"/>
</dbReference>
<organism evidence="1 2">
    <name type="scientific">Populus trichocarpa</name>
    <name type="common">Western balsam poplar</name>
    <name type="synonym">Populus balsamifera subsp. trichocarpa</name>
    <dbReference type="NCBI Taxonomy" id="3694"/>
    <lineage>
        <taxon>Eukaryota</taxon>
        <taxon>Viridiplantae</taxon>
        <taxon>Streptophyta</taxon>
        <taxon>Embryophyta</taxon>
        <taxon>Tracheophyta</taxon>
        <taxon>Spermatophyta</taxon>
        <taxon>Magnoliopsida</taxon>
        <taxon>eudicotyledons</taxon>
        <taxon>Gunneridae</taxon>
        <taxon>Pentapetalae</taxon>
        <taxon>rosids</taxon>
        <taxon>fabids</taxon>
        <taxon>Malpighiales</taxon>
        <taxon>Salicaceae</taxon>
        <taxon>Saliceae</taxon>
        <taxon>Populus</taxon>
    </lineage>
</organism>
<keyword evidence="2" id="KW-1185">Reference proteome</keyword>
<accession>A0A2K1WY30</accession>
<dbReference type="AlphaFoldDB" id="A0A2K1WY30"/>
<evidence type="ECO:0000313" key="2">
    <source>
        <dbReference type="Proteomes" id="UP000006729"/>
    </source>
</evidence>
<name>A0A2K1WY30_POPTR</name>
<dbReference type="InParanoid" id="A0A2K1WY30"/>
<protein>
    <submittedName>
        <fullName evidence="1">Uncharacterized protein</fullName>
    </submittedName>
</protein>
<reference evidence="1 2" key="1">
    <citation type="journal article" date="2006" name="Science">
        <title>The genome of black cottonwood, Populus trichocarpa (Torr. &amp; Gray).</title>
        <authorList>
            <person name="Tuskan G.A."/>
            <person name="Difazio S."/>
            <person name="Jansson S."/>
            <person name="Bohlmann J."/>
            <person name="Grigoriev I."/>
            <person name="Hellsten U."/>
            <person name="Putnam N."/>
            <person name="Ralph S."/>
            <person name="Rombauts S."/>
            <person name="Salamov A."/>
            <person name="Schein J."/>
            <person name="Sterck L."/>
            <person name="Aerts A."/>
            <person name="Bhalerao R.R."/>
            <person name="Bhalerao R.P."/>
            <person name="Blaudez D."/>
            <person name="Boerjan W."/>
            <person name="Brun A."/>
            <person name="Brunner A."/>
            <person name="Busov V."/>
            <person name="Campbell M."/>
            <person name="Carlson J."/>
            <person name="Chalot M."/>
            <person name="Chapman J."/>
            <person name="Chen G.L."/>
            <person name="Cooper D."/>
            <person name="Coutinho P.M."/>
            <person name="Couturier J."/>
            <person name="Covert S."/>
            <person name="Cronk Q."/>
            <person name="Cunningham R."/>
            <person name="Davis J."/>
            <person name="Degroeve S."/>
            <person name="Dejardin A."/>
            <person name="Depamphilis C."/>
            <person name="Detter J."/>
            <person name="Dirks B."/>
            <person name="Dubchak I."/>
            <person name="Duplessis S."/>
            <person name="Ehlting J."/>
            <person name="Ellis B."/>
            <person name="Gendler K."/>
            <person name="Goodstein D."/>
            <person name="Gribskov M."/>
            <person name="Grimwood J."/>
            <person name="Groover A."/>
            <person name="Gunter L."/>
            <person name="Hamberger B."/>
            <person name="Heinze B."/>
            <person name="Helariutta Y."/>
            <person name="Henrissat B."/>
            <person name="Holligan D."/>
            <person name="Holt R."/>
            <person name="Huang W."/>
            <person name="Islam-Faridi N."/>
            <person name="Jones S."/>
            <person name="Jones-Rhoades M."/>
            <person name="Jorgensen R."/>
            <person name="Joshi C."/>
            <person name="Kangasjarvi J."/>
            <person name="Karlsson J."/>
            <person name="Kelleher C."/>
            <person name="Kirkpatrick R."/>
            <person name="Kirst M."/>
            <person name="Kohler A."/>
            <person name="Kalluri U."/>
            <person name="Larimer F."/>
            <person name="Leebens-Mack J."/>
            <person name="Leple J.C."/>
            <person name="Locascio P."/>
            <person name="Lou Y."/>
            <person name="Lucas S."/>
            <person name="Martin F."/>
            <person name="Montanini B."/>
            <person name="Napoli C."/>
            <person name="Nelson D.R."/>
            <person name="Nelson C."/>
            <person name="Nieminen K."/>
            <person name="Nilsson O."/>
            <person name="Pereda V."/>
            <person name="Peter G."/>
            <person name="Philippe R."/>
            <person name="Pilate G."/>
            <person name="Poliakov A."/>
            <person name="Razumovskaya J."/>
            <person name="Richardson P."/>
            <person name="Rinaldi C."/>
            <person name="Ritland K."/>
            <person name="Rouze P."/>
            <person name="Ryaboy D."/>
            <person name="Schmutz J."/>
            <person name="Schrader J."/>
            <person name="Segerman B."/>
            <person name="Shin H."/>
            <person name="Siddiqui A."/>
            <person name="Sterky F."/>
            <person name="Terry A."/>
            <person name="Tsai C.J."/>
            <person name="Uberbacher E."/>
            <person name="Unneberg P."/>
            <person name="Vahala J."/>
            <person name="Wall K."/>
            <person name="Wessler S."/>
            <person name="Yang G."/>
            <person name="Yin T."/>
            <person name="Douglas C."/>
            <person name="Marra M."/>
            <person name="Sandberg G."/>
            <person name="Van de Peer Y."/>
            <person name="Rokhsar D."/>
        </authorList>
    </citation>
    <scope>NUCLEOTIDE SEQUENCE [LARGE SCALE GENOMIC DNA]</scope>
    <source>
        <strain evidence="2">cv. Nisqually</strain>
    </source>
</reference>
<dbReference type="EMBL" id="CM009307">
    <property type="protein sequence ID" value="PNS93431.1"/>
    <property type="molecule type" value="Genomic_DNA"/>
</dbReference>
<gene>
    <name evidence="1" type="ORF">POPTR_018G087200</name>
</gene>